<organism evidence="1 2">
    <name type="scientific">Peribacillus simplex</name>
    <dbReference type="NCBI Taxonomy" id="1478"/>
    <lineage>
        <taxon>Bacteria</taxon>
        <taxon>Bacillati</taxon>
        <taxon>Bacillota</taxon>
        <taxon>Bacilli</taxon>
        <taxon>Bacillales</taxon>
        <taxon>Bacillaceae</taxon>
        <taxon>Peribacillus</taxon>
    </lineage>
</organism>
<dbReference type="Proteomes" id="UP000064189">
    <property type="component" value="Unassembled WGS sequence"/>
</dbReference>
<dbReference type="Pfam" id="PF05135">
    <property type="entry name" value="Phage_connect_1"/>
    <property type="match status" value="1"/>
</dbReference>
<comment type="caution">
    <text evidence="1">The sequence shown here is derived from an EMBL/GenBank/DDBJ whole genome shotgun (WGS) entry which is preliminary data.</text>
</comment>
<protein>
    <recommendedName>
        <fullName evidence="3">Phage gp6-like head-tail connector protein</fullName>
    </recommendedName>
</protein>
<name>A0A120GPF1_9BACI</name>
<gene>
    <name evidence="1" type="ORF">AS888_20920</name>
</gene>
<keyword evidence="2" id="KW-1185">Reference proteome</keyword>
<evidence type="ECO:0000313" key="1">
    <source>
        <dbReference type="EMBL" id="KWW17976.1"/>
    </source>
</evidence>
<dbReference type="InterPro" id="IPR021146">
    <property type="entry name" value="Phage_gp6-like_head-tail"/>
</dbReference>
<dbReference type="Gene3D" id="1.10.3230.30">
    <property type="entry name" value="Phage gp6-like head-tail connector protein"/>
    <property type="match status" value="1"/>
</dbReference>
<dbReference type="EMBL" id="LNNH01000025">
    <property type="protein sequence ID" value="KWW17976.1"/>
    <property type="molecule type" value="Genomic_DNA"/>
</dbReference>
<accession>A0A120GPF1</accession>
<sequence length="84" mass="9693">MPELSEVKEYLRIDGNEDDVLISLLMEAAKEYLTNAGVTEQNSALYKVAVMLYVTLQYENRDPSQKIEKFNIAFQSIILQLKTY</sequence>
<proteinExistence type="predicted"/>
<evidence type="ECO:0000313" key="2">
    <source>
        <dbReference type="Proteomes" id="UP000064189"/>
    </source>
</evidence>
<dbReference type="InterPro" id="IPR006450">
    <property type="entry name" value="Phage_HK97_gp6-like"/>
</dbReference>
<dbReference type="RefSeq" id="WP_061142617.1">
    <property type="nucleotide sequence ID" value="NZ_LNNH01000025.1"/>
</dbReference>
<reference evidence="1 2" key="1">
    <citation type="submission" date="2015-11" db="EMBL/GenBank/DDBJ databases">
        <title>Genome Sequence of Bacillus simplex strain VanAntwerpen2.</title>
        <authorList>
            <person name="Couger M.B."/>
        </authorList>
    </citation>
    <scope>NUCLEOTIDE SEQUENCE [LARGE SCALE GENOMIC DNA]</scope>
    <source>
        <strain evidence="1 2">VanAntwerpen02</strain>
    </source>
</reference>
<dbReference type="AlphaFoldDB" id="A0A120GPF1"/>
<dbReference type="NCBIfam" id="TIGR01560">
    <property type="entry name" value="put_DNA_pack"/>
    <property type="match status" value="1"/>
</dbReference>
<evidence type="ECO:0008006" key="3">
    <source>
        <dbReference type="Google" id="ProtNLM"/>
    </source>
</evidence>
<dbReference type="CDD" id="cd08054">
    <property type="entry name" value="gp6"/>
    <property type="match status" value="1"/>
</dbReference>